<dbReference type="CDD" id="cd02855">
    <property type="entry name" value="E_set_GBE_prok_N"/>
    <property type="match status" value="1"/>
</dbReference>
<evidence type="ECO:0000256" key="11">
    <source>
        <dbReference type="HAMAP-Rule" id="MF_00685"/>
    </source>
</evidence>
<dbReference type="GO" id="GO:0003844">
    <property type="term" value="F:1,4-alpha-glucan branching enzyme activity"/>
    <property type="evidence" value="ECO:0007669"/>
    <property type="project" value="UniProtKB-UniRule"/>
</dbReference>
<feature type="active site" description="Nucleophile" evidence="11 12">
    <location>
        <position position="318"/>
    </location>
</feature>
<dbReference type="PIRSF" id="PIRSF000463">
    <property type="entry name" value="GlgB"/>
    <property type="match status" value="1"/>
</dbReference>
<dbReference type="HAMAP" id="MF_00685">
    <property type="entry name" value="GlgB"/>
    <property type="match status" value="1"/>
</dbReference>
<dbReference type="CDD" id="cd11322">
    <property type="entry name" value="AmyAc_Glg_BE"/>
    <property type="match status" value="1"/>
</dbReference>
<comment type="function">
    <text evidence="2 11">Catalyzes the formation of the alpha-1,6-glucosidic linkages in glycogen by scission of a 1,4-alpha-linked oligosaccharide from growing alpha-1,4-glucan chains and the subsequent attachment of the oligosaccharide to the alpha-1,6 position.</text>
</comment>
<dbReference type="EMBL" id="ABCA03000047">
    <property type="protein sequence ID" value="EDS00628.1"/>
    <property type="molecule type" value="Genomic_DNA"/>
</dbReference>
<dbReference type="FunFam" id="2.60.40.10:FF:000169">
    <property type="entry name" value="1,4-alpha-glucan branching enzyme GlgB"/>
    <property type="match status" value="1"/>
</dbReference>
<dbReference type="SUPFAM" id="SSF51011">
    <property type="entry name" value="Glycosyl hydrolase domain"/>
    <property type="match status" value="1"/>
</dbReference>
<dbReference type="PANTHER" id="PTHR43651:SF3">
    <property type="entry name" value="1,4-ALPHA-GLUCAN-BRANCHING ENZYME"/>
    <property type="match status" value="1"/>
</dbReference>
<sequence>MLGVSVMAINVPKEYEVPLYLFHQGKNAEAYKLFGSHFAKKDGVSGVVFRVWAPKAADVSVVGDFNHWNREESYMKKISDGGIWELFIPGLKKFDNYKYSIKTERGQIKLKADPYGYHMETRPNTASKVYDISGYNWKDSKWMDEKKTKDVYRSPMNIYEVHLNSWFTKTDEEELFSYMQLAEKLVPYVKEMGYTHIEMMPIAEFPFDGSWGYQQIGYYAPTSRFGTPSDFMEFVDYCHTHGVGVILDWVPAHFPKDAAGLYEFDGDYCYEYSDPNKREHYNWGTRVFDWGKPEVQSFLISNANYWLSEYHIDGLRVDAVASMLYLDYDRQGGAWTPNKNGGNENLEAVDFLQNLNSCLFSRHPGLLMIAEESTAWPMVTKPVDIGGLGFNFKWNMGWMNDMLSYMSMSPEYRQYNHDKLTFSFYYAFSENYILPISHDEVVYGKCSMLDKMSGPREKRFASLRTFLAYMTAHPGKKLMFMGQEFAQFKEWNYKTGLDWDILKFPEHSQYQSFVKAMNKFYLDNKPLWEIDYDWSGFSWISNDDNKNSVIVFRRIASNGDELIAVCNFLPTEHEQYSFGVPYYADYKEVFTTDDKKFGGDSDGNASYTAQCEGMHGLEYSITMKIPAMSAVFLKPVNKRSPESDKPKPKKAEKPAKTAEKKAETQAQKTAQKTAAKPGASAKKPTAKKANTANRKKNGKAKK</sequence>
<organism evidence="15 16">
    <name type="scientific">[Eubacterium] siraeum DSM 15702</name>
    <dbReference type="NCBI Taxonomy" id="428128"/>
    <lineage>
        <taxon>Bacteria</taxon>
        <taxon>Bacillati</taxon>
        <taxon>Bacillota</taxon>
        <taxon>Clostridia</taxon>
        <taxon>Eubacteriales</taxon>
        <taxon>Oscillospiraceae</taxon>
        <taxon>Oscillospiraceae incertae sedis</taxon>
    </lineage>
</organism>
<dbReference type="CAZy" id="CBM48">
    <property type="family name" value="Carbohydrate-Binding Module Family 48"/>
</dbReference>
<evidence type="ECO:0000256" key="5">
    <source>
        <dbReference type="ARBA" id="ARBA00022600"/>
    </source>
</evidence>
<feature type="active site" description="Proton donor" evidence="11 12">
    <location>
        <position position="371"/>
    </location>
</feature>
<dbReference type="InterPro" id="IPR013783">
    <property type="entry name" value="Ig-like_fold"/>
</dbReference>
<dbReference type="Gene3D" id="3.20.20.80">
    <property type="entry name" value="Glycosidases"/>
    <property type="match status" value="1"/>
</dbReference>
<dbReference type="Pfam" id="PF02922">
    <property type="entry name" value="CBM_48"/>
    <property type="match status" value="1"/>
</dbReference>
<keyword evidence="10 11" id="KW-0119">Carbohydrate metabolism</keyword>
<dbReference type="Proteomes" id="UP000005326">
    <property type="component" value="Unassembled WGS sequence"/>
</dbReference>
<dbReference type="GO" id="GO:0004553">
    <property type="term" value="F:hydrolase activity, hydrolyzing O-glycosyl compounds"/>
    <property type="evidence" value="ECO:0007669"/>
    <property type="project" value="InterPro"/>
</dbReference>
<evidence type="ECO:0000256" key="10">
    <source>
        <dbReference type="ARBA" id="ARBA00023277"/>
    </source>
</evidence>
<feature type="compositionally biased region" description="Basic and acidic residues" evidence="13">
    <location>
        <begin position="639"/>
        <end position="663"/>
    </location>
</feature>
<evidence type="ECO:0000256" key="8">
    <source>
        <dbReference type="ARBA" id="ARBA00023001"/>
    </source>
</evidence>
<dbReference type="EC" id="2.4.1.18" evidence="11"/>
<evidence type="ECO:0000256" key="1">
    <source>
        <dbReference type="ARBA" id="ARBA00000826"/>
    </source>
</evidence>
<comment type="caution">
    <text evidence="15">The sequence shown here is derived from an EMBL/GenBank/DDBJ whole genome shotgun (WGS) entry which is preliminary data.</text>
</comment>
<keyword evidence="8" id="KW-0624">Polysaccharide degradation</keyword>
<dbReference type="NCBIfam" id="TIGR01515">
    <property type="entry name" value="branching_enzym"/>
    <property type="match status" value="1"/>
</dbReference>
<gene>
    <name evidence="11 15" type="primary">glgB</name>
    <name evidence="15" type="ORF">EUBSIR_01548</name>
</gene>
<dbReference type="AlphaFoldDB" id="B0MNZ1"/>
<feature type="domain" description="Glycosyl hydrolase family 13 catalytic" evidence="14">
    <location>
        <begin position="160"/>
        <end position="521"/>
    </location>
</feature>
<keyword evidence="16" id="KW-1185">Reference proteome</keyword>
<comment type="subunit">
    <text evidence="11">Monomer.</text>
</comment>
<name>B0MNZ1_9FIRM</name>
<keyword evidence="8" id="KW-0136">Cellulose degradation</keyword>
<dbReference type="SUPFAM" id="SSF51445">
    <property type="entry name" value="(Trans)glycosidases"/>
    <property type="match status" value="1"/>
</dbReference>
<evidence type="ECO:0000256" key="4">
    <source>
        <dbReference type="ARBA" id="ARBA00009000"/>
    </source>
</evidence>
<reference evidence="15" key="1">
    <citation type="submission" date="2007-10" db="EMBL/GenBank/DDBJ databases">
        <authorList>
            <person name="Fulton L."/>
            <person name="Clifton S."/>
            <person name="Fulton B."/>
            <person name="Xu J."/>
            <person name="Minx P."/>
            <person name="Pepin K.H."/>
            <person name="Johnson M."/>
            <person name="Thiruvilangam P."/>
            <person name="Bhonagiri V."/>
            <person name="Nash W.E."/>
            <person name="Mardis E.R."/>
            <person name="Wilson R.K."/>
        </authorList>
    </citation>
    <scope>NUCLEOTIDE SEQUENCE [LARGE SCALE GENOMIC DNA]</scope>
    <source>
        <strain evidence="15">DSM 15702</strain>
    </source>
</reference>
<dbReference type="InterPro" id="IPR037439">
    <property type="entry name" value="Branching_enzy"/>
</dbReference>
<comment type="catalytic activity">
    <reaction evidence="1 11">
        <text>Transfers a segment of a (1-&gt;4)-alpha-D-glucan chain to a primary hydroxy group in a similar glucan chain.</text>
        <dbReference type="EC" id="2.4.1.18"/>
    </reaction>
</comment>
<dbReference type="SMART" id="SM00642">
    <property type="entry name" value="Aamy"/>
    <property type="match status" value="1"/>
</dbReference>
<dbReference type="SUPFAM" id="SSF81296">
    <property type="entry name" value="E set domains"/>
    <property type="match status" value="1"/>
</dbReference>
<dbReference type="InterPro" id="IPR013780">
    <property type="entry name" value="Glyco_hydro_b"/>
</dbReference>
<dbReference type="InterPro" id="IPR006048">
    <property type="entry name" value="A-amylase/branching_C"/>
</dbReference>
<dbReference type="UniPathway" id="UPA00164"/>
<dbReference type="InterPro" id="IPR017853">
    <property type="entry name" value="GH"/>
</dbReference>
<evidence type="ECO:0000313" key="15">
    <source>
        <dbReference type="EMBL" id="EDS00628.1"/>
    </source>
</evidence>
<evidence type="ECO:0000313" key="16">
    <source>
        <dbReference type="Proteomes" id="UP000005326"/>
    </source>
</evidence>
<dbReference type="FunFam" id="3.20.20.80:FF:000003">
    <property type="entry name" value="1,4-alpha-glucan branching enzyme GlgB"/>
    <property type="match status" value="1"/>
</dbReference>
<dbReference type="CAZy" id="GH13">
    <property type="family name" value="Glycoside Hydrolase Family 13"/>
</dbReference>
<dbReference type="InterPro" id="IPR044143">
    <property type="entry name" value="GlgB_N_E_set_prok"/>
</dbReference>
<feature type="region of interest" description="Disordered" evidence="13">
    <location>
        <begin position="636"/>
        <end position="702"/>
    </location>
</feature>
<evidence type="ECO:0000256" key="7">
    <source>
        <dbReference type="ARBA" id="ARBA00022679"/>
    </source>
</evidence>
<dbReference type="GO" id="GO:0030245">
    <property type="term" value="P:cellulose catabolic process"/>
    <property type="evidence" value="ECO:0007669"/>
    <property type="project" value="UniProtKB-KW"/>
</dbReference>
<proteinExistence type="inferred from homology"/>
<keyword evidence="6 11" id="KW-0328">Glycosyltransferase</keyword>
<reference evidence="15" key="2">
    <citation type="submission" date="2014-06" db="EMBL/GenBank/DDBJ databases">
        <title>Draft genome sequence of Eubacterium siraeum (DSM 15702).</title>
        <authorList>
            <person name="Sudarsanam P."/>
            <person name="Ley R."/>
            <person name="Guruge J."/>
            <person name="Turnbaugh P.J."/>
            <person name="Mahowald M."/>
            <person name="Liep D."/>
            <person name="Gordon J."/>
        </authorList>
    </citation>
    <scope>NUCLEOTIDE SEQUENCE</scope>
    <source>
        <strain evidence="15">DSM 15702</strain>
    </source>
</reference>
<dbReference type="Pfam" id="PF00128">
    <property type="entry name" value="Alpha-amylase"/>
    <property type="match status" value="1"/>
</dbReference>
<keyword evidence="5 11" id="KW-0321">Glycogen metabolism</keyword>
<dbReference type="InterPro" id="IPR006407">
    <property type="entry name" value="GlgB"/>
</dbReference>
<dbReference type="GO" id="GO:0005978">
    <property type="term" value="P:glycogen biosynthetic process"/>
    <property type="evidence" value="ECO:0007669"/>
    <property type="project" value="UniProtKB-UniRule"/>
</dbReference>
<dbReference type="InterPro" id="IPR004193">
    <property type="entry name" value="Glyco_hydro_13_N"/>
</dbReference>
<comment type="similarity">
    <text evidence="4 11">Belongs to the glycosyl hydrolase 13 family. GlgB subfamily.</text>
</comment>
<keyword evidence="7 11" id="KW-0808">Transferase</keyword>
<dbReference type="Gene3D" id="2.60.40.10">
    <property type="entry name" value="Immunoglobulins"/>
    <property type="match status" value="1"/>
</dbReference>
<dbReference type="PANTHER" id="PTHR43651">
    <property type="entry name" value="1,4-ALPHA-GLUCAN-BRANCHING ENZYME"/>
    <property type="match status" value="1"/>
</dbReference>
<evidence type="ECO:0000256" key="9">
    <source>
        <dbReference type="ARBA" id="ARBA00023056"/>
    </source>
</evidence>
<dbReference type="NCBIfam" id="NF008967">
    <property type="entry name" value="PRK12313.1"/>
    <property type="match status" value="1"/>
</dbReference>
<feature type="compositionally biased region" description="Low complexity" evidence="13">
    <location>
        <begin position="664"/>
        <end position="692"/>
    </location>
</feature>
<evidence type="ECO:0000256" key="13">
    <source>
        <dbReference type="SAM" id="MobiDB-lite"/>
    </source>
</evidence>
<dbReference type="Gene3D" id="2.60.40.1180">
    <property type="entry name" value="Golgi alpha-mannosidase II"/>
    <property type="match status" value="1"/>
</dbReference>
<comment type="pathway">
    <text evidence="3 11">Glycan biosynthesis; glycogen biosynthesis.</text>
</comment>
<dbReference type="InterPro" id="IPR014756">
    <property type="entry name" value="Ig_E-set"/>
</dbReference>
<evidence type="ECO:0000256" key="6">
    <source>
        <dbReference type="ARBA" id="ARBA00022676"/>
    </source>
</evidence>
<evidence type="ECO:0000256" key="12">
    <source>
        <dbReference type="PIRSR" id="PIRSR000463-1"/>
    </source>
</evidence>
<feature type="compositionally biased region" description="Basic residues" evidence="13">
    <location>
        <begin position="693"/>
        <end position="702"/>
    </location>
</feature>
<keyword evidence="9 11" id="KW-0320">Glycogen biosynthesis</keyword>
<dbReference type="GO" id="GO:0043169">
    <property type="term" value="F:cation binding"/>
    <property type="evidence" value="ECO:0007669"/>
    <property type="project" value="InterPro"/>
</dbReference>
<protein>
    <recommendedName>
        <fullName evidence="11">1,4-alpha-glucan branching enzyme GlgB</fullName>
        <ecNumber evidence="11">2.4.1.18</ecNumber>
    </recommendedName>
    <alternativeName>
        <fullName evidence="11">1,4-alpha-D-glucan:1,4-alpha-D-glucan 6-glucosyl-transferase</fullName>
    </alternativeName>
    <alternativeName>
        <fullName evidence="11">Alpha-(1-&gt;4)-glucan branching enzyme</fullName>
    </alternativeName>
    <alternativeName>
        <fullName evidence="11">Glycogen branching enzyme</fullName>
        <shortName evidence="11">BE</shortName>
    </alternativeName>
</protein>
<dbReference type="NCBIfam" id="NF003811">
    <property type="entry name" value="PRK05402.1"/>
    <property type="match status" value="1"/>
</dbReference>
<accession>B0MNZ1</accession>
<dbReference type="Pfam" id="PF02806">
    <property type="entry name" value="Alpha-amylase_C"/>
    <property type="match status" value="1"/>
</dbReference>
<evidence type="ECO:0000256" key="3">
    <source>
        <dbReference type="ARBA" id="ARBA00004964"/>
    </source>
</evidence>
<dbReference type="InterPro" id="IPR006047">
    <property type="entry name" value="GH13_cat_dom"/>
</dbReference>
<dbReference type="GO" id="GO:0005829">
    <property type="term" value="C:cytosol"/>
    <property type="evidence" value="ECO:0007669"/>
    <property type="project" value="TreeGrafter"/>
</dbReference>
<evidence type="ECO:0000256" key="2">
    <source>
        <dbReference type="ARBA" id="ARBA00002953"/>
    </source>
</evidence>
<evidence type="ECO:0000259" key="14">
    <source>
        <dbReference type="SMART" id="SM00642"/>
    </source>
</evidence>